<dbReference type="EMBL" id="PFFQ01000054">
    <property type="protein sequence ID" value="PIW15053.1"/>
    <property type="molecule type" value="Genomic_DNA"/>
</dbReference>
<organism evidence="7 8">
    <name type="scientific">bacterium (Candidatus Blackallbacteria) CG17_big_fil_post_rev_8_21_14_2_50_48_46</name>
    <dbReference type="NCBI Taxonomy" id="2014261"/>
    <lineage>
        <taxon>Bacteria</taxon>
        <taxon>Candidatus Blackallbacteria</taxon>
    </lineage>
</organism>
<dbReference type="InterPro" id="IPR038062">
    <property type="entry name" value="ScdA-like_N_sf"/>
</dbReference>
<evidence type="ECO:0000256" key="1">
    <source>
        <dbReference type="ARBA" id="ARBA00004496"/>
    </source>
</evidence>
<protein>
    <recommendedName>
        <fullName evidence="6">Hemerythrin-like domain-containing protein</fullName>
    </recommendedName>
</protein>
<comment type="caution">
    <text evidence="7">The sequence shown here is derived from an EMBL/GenBank/DDBJ whole genome shotgun (WGS) entry which is preliminary data.</text>
</comment>
<dbReference type="Gene3D" id="1.10.3910.10">
    <property type="entry name" value="SP0561-like"/>
    <property type="match status" value="1"/>
</dbReference>
<dbReference type="Gene3D" id="1.20.120.520">
    <property type="entry name" value="nmb1532 protein domain like"/>
    <property type="match status" value="1"/>
</dbReference>
<evidence type="ECO:0000259" key="6">
    <source>
        <dbReference type="Pfam" id="PF01814"/>
    </source>
</evidence>
<evidence type="ECO:0000256" key="2">
    <source>
        <dbReference type="ARBA" id="ARBA00022490"/>
    </source>
</evidence>
<dbReference type="PANTHER" id="PTHR36438">
    <property type="entry name" value="IRON-SULFUR CLUSTER REPAIR PROTEIN YTFE"/>
    <property type="match status" value="1"/>
</dbReference>
<dbReference type="InterPro" id="IPR012312">
    <property type="entry name" value="Hemerythrin-like"/>
</dbReference>
<dbReference type="Pfam" id="PF04405">
    <property type="entry name" value="ScdA_N"/>
    <property type="match status" value="1"/>
</dbReference>
<dbReference type="PANTHER" id="PTHR36438:SF1">
    <property type="entry name" value="IRON-SULFUR CLUSTER REPAIR PROTEIN YTFE"/>
    <property type="match status" value="1"/>
</dbReference>
<name>A0A2M7G051_9BACT</name>
<keyword evidence="4" id="KW-0408">Iron</keyword>
<evidence type="ECO:0000313" key="7">
    <source>
        <dbReference type="EMBL" id="PIW15053.1"/>
    </source>
</evidence>
<keyword evidence="2" id="KW-0963">Cytoplasm</keyword>
<dbReference type="InterPro" id="IPR019903">
    <property type="entry name" value="RIC_family"/>
</dbReference>
<evidence type="ECO:0000256" key="3">
    <source>
        <dbReference type="ARBA" id="ARBA00022723"/>
    </source>
</evidence>
<evidence type="ECO:0000256" key="5">
    <source>
        <dbReference type="SAM" id="MobiDB-lite"/>
    </source>
</evidence>
<dbReference type="GO" id="GO:0046872">
    <property type="term" value="F:metal ion binding"/>
    <property type="evidence" value="ECO:0007669"/>
    <property type="project" value="UniProtKB-KW"/>
</dbReference>
<proteinExistence type="predicted"/>
<keyword evidence="3" id="KW-0479">Metal-binding</keyword>
<sequence length="262" mass="30150">MDIMHMLESKVSDLLQEDPRRAAIFEKYAIDYCTCNHLTLAEVCQEKQLDPANLLRSLSEKADDKVDTFVSIQITALANDIVNRHHQYAREQGTWILSLLDKVCRVHGQRESRLTAIQAVFREMNQDLLLHMQKEEQVLFPICKELEQAQAEFEMHCCALENPIQVMQYDHDLASEQLKQLQSLSDQYTPPEWACNSMLALYQALKDYHSDLEVHMHLENNILFPAALRKEALLMGSADPFQEERPSSGFEGGLSAFRPKTE</sequence>
<evidence type="ECO:0000256" key="4">
    <source>
        <dbReference type="ARBA" id="ARBA00023004"/>
    </source>
</evidence>
<gene>
    <name evidence="7" type="ORF">COW36_19205</name>
</gene>
<evidence type="ECO:0000313" key="8">
    <source>
        <dbReference type="Proteomes" id="UP000231019"/>
    </source>
</evidence>
<comment type="subcellular location">
    <subcellularLocation>
        <location evidence="1">Cytoplasm</location>
    </subcellularLocation>
</comment>
<dbReference type="Pfam" id="PF01814">
    <property type="entry name" value="Hemerythrin"/>
    <property type="match status" value="1"/>
</dbReference>
<reference evidence="7 8" key="1">
    <citation type="submission" date="2017-09" db="EMBL/GenBank/DDBJ databases">
        <title>Depth-based differentiation of microbial function through sediment-hosted aquifers and enrichment of novel symbionts in the deep terrestrial subsurface.</title>
        <authorList>
            <person name="Probst A.J."/>
            <person name="Ladd B."/>
            <person name="Jarett J.K."/>
            <person name="Geller-Mcgrath D.E."/>
            <person name="Sieber C.M."/>
            <person name="Emerson J.B."/>
            <person name="Anantharaman K."/>
            <person name="Thomas B.C."/>
            <person name="Malmstrom R."/>
            <person name="Stieglmeier M."/>
            <person name="Klingl A."/>
            <person name="Woyke T."/>
            <person name="Ryan C.M."/>
            <person name="Banfield J.F."/>
        </authorList>
    </citation>
    <scope>NUCLEOTIDE SEQUENCE [LARGE SCALE GENOMIC DNA]</scope>
    <source>
        <strain evidence="7">CG17_big_fil_post_rev_8_21_14_2_50_48_46</strain>
    </source>
</reference>
<accession>A0A2M7G051</accession>
<dbReference type="AlphaFoldDB" id="A0A2M7G051"/>
<feature type="region of interest" description="Disordered" evidence="5">
    <location>
        <begin position="240"/>
        <end position="262"/>
    </location>
</feature>
<dbReference type="GO" id="GO:0005737">
    <property type="term" value="C:cytoplasm"/>
    <property type="evidence" value="ECO:0007669"/>
    <property type="project" value="UniProtKB-SubCell"/>
</dbReference>
<feature type="domain" description="Hemerythrin-like" evidence="6">
    <location>
        <begin position="79"/>
        <end position="227"/>
    </location>
</feature>
<dbReference type="Proteomes" id="UP000231019">
    <property type="component" value="Unassembled WGS sequence"/>
</dbReference>